<evidence type="ECO:0000256" key="7">
    <source>
        <dbReference type="ARBA" id="ARBA00022519"/>
    </source>
</evidence>
<keyword evidence="7 12" id="KW-0997">Cell inner membrane</keyword>
<dbReference type="Proteomes" id="UP000048841">
    <property type="component" value="Unassembled WGS sequence"/>
</dbReference>
<keyword evidence="5 12" id="KW-0813">Transport</keyword>
<keyword evidence="10 12" id="KW-1133">Transmembrane helix</keyword>
<comment type="similarity">
    <text evidence="3 12">Belongs to the CcmD/CycX/HelD family.</text>
</comment>
<dbReference type="InterPro" id="IPR007078">
    <property type="entry name" value="Haem_export_protD_CcmD"/>
</dbReference>
<evidence type="ECO:0000256" key="2">
    <source>
        <dbReference type="ARBA" id="ARBA00004377"/>
    </source>
</evidence>
<evidence type="ECO:0000256" key="13">
    <source>
        <dbReference type="SAM" id="MobiDB-lite"/>
    </source>
</evidence>
<name>A0A0E1NJ82_YEREN</name>
<dbReference type="PATRIC" id="fig|630.129.peg.2957"/>
<keyword evidence="8 12" id="KW-0812">Transmembrane</keyword>
<dbReference type="NCBIfam" id="TIGR03141">
    <property type="entry name" value="cytochro_ccmD"/>
    <property type="match status" value="1"/>
</dbReference>
<accession>A0A0E1NJ82</accession>
<dbReference type="PANTHER" id="PTHR37531">
    <property type="entry name" value="HEME EXPORTER PROTEIN D"/>
    <property type="match status" value="1"/>
</dbReference>
<reference evidence="14 16" key="1">
    <citation type="submission" date="2015-03" db="EMBL/GenBank/DDBJ databases">
        <authorList>
            <person name="Murphy D."/>
        </authorList>
    </citation>
    <scope>NUCLEOTIDE SEQUENCE [LARGE SCALE GENOMIC DNA]</scope>
    <source>
        <strain evidence="14 16">IP26249</strain>
    </source>
</reference>
<dbReference type="Proteomes" id="UP000595309">
    <property type="component" value="Chromosome"/>
</dbReference>
<evidence type="ECO:0000313" key="17">
    <source>
        <dbReference type="Proteomes" id="UP000595309"/>
    </source>
</evidence>
<sequence>MNPAFNSWAAFFAMGGYAFYVWLAIAATVLSLLGLWIHTAWQHKQLLADIQRREAREQRIRQANQAQNHPVKNAARSQEKQQ</sequence>
<evidence type="ECO:0000313" key="16">
    <source>
        <dbReference type="Proteomes" id="UP000048841"/>
    </source>
</evidence>
<evidence type="ECO:0000256" key="10">
    <source>
        <dbReference type="ARBA" id="ARBA00022989"/>
    </source>
</evidence>
<dbReference type="KEGG" id="yet:CH48_389"/>
<evidence type="ECO:0000256" key="12">
    <source>
        <dbReference type="RuleBase" id="RU363101"/>
    </source>
</evidence>
<keyword evidence="6 12" id="KW-1003">Cell membrane</keyword>
<keyword evidence="9 12" id="KW-0201">Cytochrome c-type biogenesis</keyword>
<dbReference type="RefSeq" id="WP_005177737.1">
    <property type="nucleotide sequence ID" value="NZ_CGBC01000008.1"/>
</dbReference>
<feature type="transmembrane region" description="Helical" evidence="12">
    <location>
        <begin position="17"/>
        <end position="37"/>
    </location>
</feature>
<reference evidence="15 17" key="2">
    <citation type="submission" date="2021-01" db="EMBL/GenBank/DDBJ databases">
        <title>FDA dAtabase for Regulatory Grade micrObial Sequences (FDA-ARGOS): Supporting development and validation of Infectious Disease Dx tests.</title>
        <authorList>
            <person name="Blissenbach B."/>
            <person name="Krut O."/>
            <person name="Tallon L."/>
            <person name="Sadzewicz L."/>
            <person name="Zhao X."/>
            <person name="Boylan J."/>
            <person name="Ott S."/>
            <person name="Bowen H."/>
            <person name="Vavikolanu K."/>
            <person name="Mehta A."/>
            <person name="Aluvathingal J."/>
            <person name="Nadendla S."/>
            <person name="Yan Y."/>
            <person name="Sichtig H."/>
        </authorList>
    </citation>
    <scope>NUCLEOTIDE SEQUENCE [LARGE SCALE GENOMIC DNA]</scope>
    <source>
        <strain evidence="15 17">FDAARGOS_1082</strain>
    </source>
</reference>
<dbReference type="InterPro" id="IPR052075">
    <property type="entry name" value="Heme_exporter_D"/>
</dbReference>
<dbReference type="PANTHER" id="PTHR37531:SF1">
    <property type="entry name" value="HEME EXPORTER PROTEIN D"/>
    <property type="match status" value="1"/>
</dbReference>
<feature type="region of interest" description="Disordered" evidence="13">
    <location>
        <begin position="58"/>
        <end position="82"/>
    </location>
</feature>
<comment type="subcellular location">
    <subcellularLocation>
        <location evidence="2 12">Cell inner membrane</location>
        <topology evidence="2 12">Single-pass membrane protein</topology>
    </subcellularLocation>
</comment>
<dbReference type="OMA" id="MFFQSWS"/>
<organism evidence="14 16">
    <name type="scientific">Yersinia enterocolitica</name>
    <dbReference type="NCBI Taxonomy" id="630"/>
    <lineage>
        <taxon>Bacteria</taxon>
        <taxon>Pseudomonadati</taxon>
        <taxon>Pseudomonadota</taxon>
        <taxon>Gammaproteobacteria</taxon>
        <taxon>Enterobacterales</taxon>
        <taxon>Yersiniaceae</taxon>
        <taxon>Yersinia</taxon>
    </lineage>
</organism>
<dbReference type="Pfam" id="PF04995">
    <property type="entry name" value="CcmD"/>
    <property type="match status" value="1"/>
</dbReference>
<keyword evidence="11 12" id="KW-0472">Membrane</keyword>
<gene>
    <name evidence="14" type="primary">ccmD</name>
    <name evidence="14" type="ORF">ERS137941_01479</name>
    <name evidence="15" type="ORF">I6I39_01910</name>
</gene>
<proteinExistence type="inferred from homology"/>
<dbReference type="EMBL" id="CP068146">
    <property type="protein sequence ID" value="QQU47553.1"/>
    <property type="molecule type" value="Genomic_DNA"/>
</dbReference>
<dbReference type="GO" id="GO:0015886">
    <property type="term" value="P:heme transport"/>
    <property type="evidence" value="ECO:0007669"/>
    <property type="project" value="InterPro"/>
</dbReference>
<evidence type="ECO:0000313" key="14">
    <source>
        <dbReference type="EMBL" id="CFQ59425.1"/>
    </source>
</evidence>
<evidence type="ECO:0000256" key="9">
    <source>
        <dbReference type="ARBA" id="ARBA00022748"/>
    </source>
</evidence>
<evidence type="ECO:0000256" key="11">
    <source>
        <dbReference type="ARBA" id="ARBA00023136"/>
    </source>
</evidence>
<evidence type="ECO:0000256" key="1">
    <source>
        <dbReference type="ARBA" id="ARBA00002442"/>
    </source>
</evidence>
<dbReference type="GO" id="GO:0017004">
    <property type="term" value="P:cytochrome complex assembly"/>
    <property type="evidence" value="ECO:0007669"/>
    <property type="project" value="UniProtKB-KW"/>
</dbReference>
<evidence type="ECO:0000313" key="15">
    <source>
        <dbReference type="EMBL" id="QQU47553.1"/>
    </source>
</evidence>
<dbReference type="GeneID" id="31408323"/>
<dbReference type="EMBL" id="CGBR01000007">
    <property type="protein sequence ID" value="CFQ59425.1"/>
    <property type="molecule type" value="Genomic_DNA"/>
</dbReference>
<dbReference type="AlphaFoldDB" id="A0A0E1NJ82"/>
<evidence type="ECO:0000256" key="3">
    <source>
        <dbReference type="ARBA" id="ARBA00008741"/>
    </source>
</evidence>
<comment type="function">
    <text evidence="1 12">Required for the export of heme to the periplasm for the biogenesis of c-type cytochromes.</text>
</comment>
<dbReference type="GO" id="GO:0005886">
    <property type="term" value="C:plasma membrane"/>
    <property type="evidence" value="ECO:0007669"/>
    <property type="project" value="UniProtKB-SubCell"/>
</dbReference>
<dbReference type="GO" id="GO:1903607">
    <property type="term" value="P:cytochrome c biosynthetic process"/>
    <property type="evidence" value="ECO:0007669"/>
    <property type="project" value="TreeGrafter"/>
</dbReference>
<protein>
    <recommendedName>
        <fullName evidence="4 12">Heme exporter protein D</fullName>
    </recommendedName>
</protein>
<evidence type="ECO:0000256" key="6">
    <source>
        <dbReference type="ARBA" id="ARBA00022475"/>
    </source>
</evidence>
<evidence type="ECO:0000256" key="8">
    <source>
        <dbReference type="ARBA" id="ARBA00022692"/>
    </source>
</evidence>
<evidence type="ECO:0000256" key="5">
    <source>
        <dbReference type="ARBA" id="ARBA00022448"/>
    </source>
</evidence>
<evidence type="ECO:0000256" key="4">
    <source>
        <dbReference type="ARBA" id="ARBA00016461"/>
    </source>
</evidence>